<dbReference type="SUPFAM" id="SSF69618">
    <property type="entry name" value="HemD-like"/>
    <property type="match status" value="1"/>
</dbReference>
<comment type="caution">
    <text evidence="2">The sequence shown here is derived from an EMBL/GenBank/DDBJ whole genome shotgun (WGS) entry which is preliminary data.</text>
</comment>
<dbReference type="PANTHER" id="PTHR12390">
    <property type="entry name" value="UROPORPHYRINOGEN III SYNTHASE"/>
    <property type="match status" value="1"/>
</dbReference>
<protein>
    <submittedName>
        <fullName evidence="2">Uroporphyrinogen-III synthase</fullName>
    </submittedName>
</protein>
<dbReference type="GO" id="GO:0006780">
    <property type="term" value="P:uroporphyrinogen III biosynthetic process"/>
    <property type="evidence" value="ECO:0007669"/>
    <property type="project" value="InterPro"/>
</dbReference>
<evidence type="ECO:0000313" key="2">
    <source>
        <dbReference type="EMBL" id="OAD91160.1"/>
    </source>
</evidence>
<dbReference type="InterPro" id="IPR003754">
    <property type="entry name" value="4pyrrol_synth_uPrphyn_synth"/>
</dbReference>
<organism evidence="2 3">
    <name type="scientific">Aequorivita soesokkakensis</name>
    <dbReference type="NCBI Taxonomy" id="1385699"/>
    <lineage>
        <taxon>Bacteria</taxon>
        <taxon>Pseudomonadati</taxon>
        <taxon>Bacteroidota</taxon>
        <taxon>Flavobacteriia</taxon>
        <taxon>Flavobacteriales</taxon>
        <taxon>Flavobacteriaceae</taxon>
        <taxon>Aequorivita</taxon>
    </lineage>
</organism>
<evidence type="ECO:0000259" key="1">
    <source>
        <dbReference type="Pfam" id="PF02602"/>
    </source>
</evidence>
<dbReference type="PANTHER" id="PTHR12390:SF0">
    <property type="entry name" value="UROPORPHYRINOGEN-III SYNTHASE"/>
    <property type="match status" value="1"/>
</dbReference>
<dbReference type="Pfam" id="PF02602">
    <property type="entry name" value="HEM4"/>
    <property type="match status" value="1"/>
</dbReference>
<accession>A0A1A9LD05</accession>
<gene>
    <name evidence="2" type="ORF">A7A78_04940</name>
</gene>
<dbReference type="InterPro" id="IPR039793">
    <property type="entry name" value="UROS/Hem4"/>
</dbReference>
<dbReference type="Proteomes" id="UP000077552">
    <property type="component" value="Unassembled WGS sequence"/>
</dbReference>
<dbReference type="InterPro" id="IPR036108">
    <property type="entry name" value="4pyrrol_syn_uPrphyn_synt_sf"/>
</dbReference>
<dbReference type="STRING" id="1385699.A7A78_04940"/>
<reference evidence="2 3" key="1">
    <citation type="submission" date="2016-05" db="EMBL/GenBank/DDBJ databases">
        <title>Genome sequencing of Vitellibacter soesokkakensis RSSK-12.</title>
        <authorList>
            <person name="Thevarajoo S."/>
            <person name="Selvaratnam C."/>
            <person name="Goh K.M."/>
            <person name="Chan K.-G."/>
            <person name="Chong C.S."/>
        </authorList>
    </citation>
    <scope>NUCLEOTIDE SEQUENCE [LARGE SCALE GENOMIC DNA]</scope>
    <source>
        <strain evidence="2 3">RSSK-12</strain>
    </source>
</reference>
<sequence>MPTVLSTKKLTEKQKELLQNAGVSLVEYNAINIDFVSFKVPSIIENAIFTSQNAVNALFKNECHPERSRRVFGNCFCVGEKTKALLEENGIKVIKMTEYASKLADYLVKNHKNDSFHFFCGNIRSDEIPSRLKENNITFKEIEVYKTTLNPTKFERQFDAVLFFSPSGVRSYCEERSNLTDNKAIFVCIGTTTASEAKRYTENVVVSNATTVESVIAKTVKTLKI</sequence>
<dbReference type="RefSeq" id="WP_068762249.1">
    <property type="nucleotide sequence ID" value="NZ_LXIE01000023.1"/>
</dbReference>
<name>A0A1A9LD05_9FLAO</name>
<dbReference type="Gene3D" id="3.40.50.10090">
    <property type="match status" value="2"/>
</dbReference>
<dbReference type="CDD" id="cd06578">
    <property type="entry name" value="HemD"/>
    <property type="match status" value="1"/>
</dbReference>
<dbReference type="OrthoDB" id="1523900at2"/>
<evidence type="ECO:0000313" key="3">
    <source>
        <dbReference type="Proteomes" id="UP000077552"/>
    </source>
</evidence>
<keyword evidence="3" id="KW-1185">Reference proteome</keyword>
<feature type="domain" description="Tetrapyrrole biosynthesis uroporphyrinogen III synthase" evidence="1">
    <location>
        <begin position="15"/>
        <end position="216"/>
    </location>
</feature>
<proteinExistence type="predicted"/>
<dbReference type="AlphaFoldDB" id="A0A1A9LD05"/>
<dbReference type="GO" id="GO:0004852">
    <property type="term" value="F:uroporphyrinogen-III synthase activity"/>
    <property type="evidence" value="ECO:0007669"/>
    <property type="project" value="InterPro"/>
</dbReference>
<dbReference type="GO" id="GO:0005829">
    <property type="term" value="C:cytosol"/>
    <property type="evidence" value="ECO:0007669"/>
    <property type="project" value="TreeGrafter"/>
</dbReference>
<dbReference type="EMBL" id="LXIE01000023">
    <property type="protein sequence ID" value="OAD91160.1"/>
    <property type="molecule type" value="Genomic_DNA"/>
</dbReference>